<organism evidence="2 3">
    <name type="scientific">Thermocoleostomius sinensis A174</name>
    <dbReference type="NCBI Taxonomy" id="2016057"/>
    <lineage>
        <taxon>Bacteria</taxon>
        <taxon>Bacillati</taxon>
        <taxon>Cyanobacteriota</taxon>
        <taxon>Cyanophyceae</taxon>
        <taxon>Oculatellales</taxon>
        <taxon>Oculatellaceae</taxon>
        <taxon>Thermocoleostomius</taxon>
    </lineage>
</organism>
<gene>
    <name evidence="2" type="ORF">OXH18_07095</name>
</gene>
<accession>A0A9E9CC19</accession>
<reference evidence="2" key="1">
    <citation type="submission" date="2022-12" db="EMBL/GenBank/DDBJ databases">
        <title>Polyphasic identification of a Novel Hot-Spring Cyanobacterium Ocullathermofonsia sinensis gen nov. sp. nov. and Genomic Insights on its Adaptations to the Thermal Habitat.</title>
        <authorList>
            <person name="Daroch M."/>
            <person name="Tang J."/>
            <person name="Jiang Y."/>
        </authorList>
    </citation>
    <scope>NUCLEOTIDE SEQUENCE</scope>
    <source>
        <strain evidence="2">PKUAC-SCTA174</strain>
    </source>
</reference>
<dbReference type="KEGG" id="tsin:OXH18_07095"/>
<dbReference type="EMBL" id="CP113797">
    <property type="protein sequence ID" value="WAL61745.1"/>
    <property type="molecule type" value="Genomic_DNA"/>
</dbReference>
<name>A0A9E9CC19_9CYAN</name>
<keyword evidence="2" id="KW-0808">Transferase</keyword>
<protein>
    <submittedName>
        <fullName evidence="2">Glycosyltransferase</fullName>
        <ecNumber evidence="2">2.4.-.-</ecNumber>
    </submittedName>
</protein>
<dbReference type="GO" id="GO:0016757">
    <property type="term" value="F:glycosyltransferase activity"/>
    <property type="evidence" value="ECO:0007669"/>
    <property type="project" value="UniProtKB-KW"/>
</dbReference>
<dbReference type="Proteomes" id="UP001163152">
    <property type="component" value="Chromosome"/>
</dbReference>
<dbReference type="AlphaFoldDB" id="A0A9E9CC19"/>
<evidence type="ECO:0000259" key="1">
    <source>
        <dbReference type="Pfam" id="PF00534"/>
    </source>
</evidence>
<dbReference type="PANTHER" id="PTHR45947">
    <property type="entry name" value="SULFOQUINOVOSYL TRANSFERASE SQD2"/>
    <property type="match status" value="1"/>
</dbReference>
<dbReference type="InterPro" id="IPR050194">
    <property type="entry name" value="Glycosyltransferase_grp1"/>
</dbReference>
<dbReference type="SUPFAM" id="SSF53756">
    <property type="entry name" value="UDP-Glycosyltransferase/glycogen phosphorylase"/>
    <property type="match status" value="1"/>
</dbReference>
<keyword evidence="3" id="KW-1185">Reference proteome</keyword>
<dbReference type="EC" id="2.4.-.-" evidence="2"/>
<keyword evidence="2" id="KW-0328">Glycosyltransferase</keyword>
<dbReference type="Pfam" id="PF00534">
    <property type="entry name" value="Glycos_transf_1"/>
    <property type="match status" value="1"/>
</dbReference>
<dbReference type="InterPro" id="IPR001296">
    <property type="entry name" value="Glyco_trans_1"/>
</dbReference>
<evidence type="ECO:0000313" key="2">
    <source>
        <dbReference type="EMBL" id="WAL61745.1"/>
    </source>
</evidence>
<dbReference type="PANTHER" id="PTHR45947:SF3">
    <property type="entry name" value="SULFOQUINOVOSYL TRANSFERASE SQD2"/>
    <property type="match status" value="1"/>
</dbReference>
<dbReference type="RefSeq" id="WP_268611784.1">
    <property type="nucleotide sequence ID" value="NZ_CP113797.1"/>
</dbReference>
<dbReference type="Gene3D" id="3.40.50.2000">
    <property type="entry name" value="Glycogen Phosphorylase B"/>
    <property type="match status" value="1"/>
</dbReference>
<proteinExistence type="predicted"/>
<feature type="domain" description="Glycosyl transferase family 1" evidence="1">
    <location>
        <begin position="198"/>
        <end position="289"/>
    </location>
</feature>
<evidence type="ECO:0000313" key="3">
    <source>
        <dbReference type="Proteomes" id="UP001163152"/>
    </source>
</evidence>
<sequence length="320" mass="36472">MRLRILTWHVHGSYLYYLTQAPHEFYLPVKPGKPEGYGGRLGGFAWGDNVHDIAAEAVATQEFDCILFQSRRNYQHDQYEILSEAQRRLPRLYLEHDPPREHPTDTKHVVDDPTMLLVHVTHFNRLMWDNNSTPTCVVEHGVLVPDTIRYSGEIDRGLVVTNGLRSRGRRLGADIFQQVRQSVPLDLVGMNAESLGGLGEIPHAQLPAFQARYRFFFHPVRYTSLGLAVCEAMMLGLPIVGLATTELVTVVENQVSGYISTDIDHLVERMQALIGDVSLARRLGQAAQEQARSRFHIQRFIHDWNQVFERAISQQRLSLI</sequence>